<evidence type="ECO:0000256" key="1">
    <source>
        <dbReference type="ARBA" id="ARBA00004442"/>
    </source>
</evidence>
<dbReference type="SUPFAM" id="SSF48452">
    <property type="entry name" value="TPR-like"/>
    <property type="match status" value="1"/>
</dbReference>
<evidence type="ECO:0000313" key="9">
    <source>
        <dbReference type="Proteomes" id="UP000192756"/>
    </source>
</evidence>
<accession>A0A1W2DVV3</accession>
<dbReference type="GO" id="GO:0009279">
    <property type="term" value="C:cell outer membrane"/>
    <property type="evidence" value="ECO:0007669"/>
    <property type="project" value="UniProtKB-SubCell"/>
</dbReference>
<sequence length="482" mass="54022">MIMKKNIIFILCCSVMMLQYSCKKTLSALPENAKVDANTILDQKTAEVALKGAYYLLYNIPFRGTNTTCWDTHQWQPAYYAGYLTGASENPEEENRYTEAYTTNAIWEESYLTINAANGIINRVEMLPDNKFTGNRKNGILGEARFLRAYSHFKLLSYYAEWFKRDSPHGILIRDVLANLSNISKAKSSVKDSYDFILADLDFAIAKAPADNPNYYAGKWAAMALKMRVLMSSGRQTDYTSVIGIANELIQNGPYQLEANPKDIFRSKGLSSKEVIMGIKPQPNQENDPYNLSIYYSYYTAQITVGHAATKQLRALFTADDPRGNWVTGAEVPNNDKPGSCFFSKYIAVNAKPTIVSETSYAFRLSEVYLLKAEAISRSNGSITEAKDILKKIMGQAGVTDFTTISNISTHEALQLELFYEITRSLVGEDGQEWMALLRLPFSTVKTLKPSITNQAQYILPIPTNEFLTNPAIGPQNPGYNK</sequence>
<evidence type="ECO:0000259" key="6">
    <source>
        <dbReference type="Pfam" id="PF07980"/>
    </source>
</evidence>
<evidence type="ECO:0000259" key="7">
    <source>
        <dbReference type="Pfam" id="PF14322"/>
    </source>
</evidence>
<keyword evidence="9" id="KW-1185">Reference proteome</keyword>
<reference evidence="9" key="1">
    <citation type="submission" date="2017-04" db="EMBL/GenBank/DDBJ databases">
        <authorList>
            <person name="Varghese N."/>
            <person name="Submissions S."/>
        </authorList>
    </citation>
    <scope>NUCLEOTIDE SEQUENCE [LARGE SCALE GENOMIC DNA]</scope>
    <source>
        <strain evidence="9">DSM 12126</strain>
    </source>
</reference>
<keyword evidence="4" id="KW-0472">Membrane</keyword>
<dbReference type="InterPro" id="IPR033985">
    <property type="entry name" value="SusD-like_N"/>
</dbReference>
<dbReference type="Proteomes" id="UP000192756">
    <property type="component" value="Unassembled WGS sequence"/>
</dbReference>
<name>A0A1W2DVV3_9SPHI</name>
<dbReference type="AlphaFoldDB" id="A0A1W2DVV3"/>
<comment type="similarity">
    <text evidence="2">Belongs to the SusD family.</text>
</comment>
<feature type="domain" description="RagB/SusD" evidence="6">
    <location>
        <begin position="328"/>
        <end position="480"/>
    </location>
</feature>
<keyword evidence="3" id="KW-0732">Signal</keyword>
<dbReference type="Pfam" id="PF07980">
    <property type="entry name" value="SusD_RagB"/>
    <property type="match status" value="1"/>
</dbReference>
<evidence type="ECO:0000256" key="3">
    <source>
        <dbReference type="ARBA" id="ARBA00022729"/>
    </source>
</evidence>
<gene>
    <name evidence="8" type="ORF">SAMN04488524_4133</name>
</gene>
<organism evidence="8 9">
    <name type="scientific">Pedobacter africanus</name>
    <dbReference type="NCBI Taxonomy" id="151894"/>
    <lineage>
        <taxon>Bacteria</taxon>
        <taxon>Pseudomonadati</taxon>
        <taxon>Bacteroidota</taxon>
        <taxon>Sphingobacteriia</taxon>
        <taxon>Sphingobacteriales</taxon>
        <taxon>Sphingobacteriaceae</taxon>
        <taxon>Pedobacter</taxon>
    </lineage>
</organism>
<dbReference type="InterPro" id="IPR011990">
    <property type="entry name" value="TPR-like_helical_dom_sf"/>
</dbReference>
<evidence type="ECO:0000313" key="8">
    <source>
        <dbReference type="EMBL" id="SMD01559.1"/>
    </source>
</evidence>
<evidence type="ECO:0000256" key="5">
    <source>
        <dbReference type="ARBA" id="ARBA00023237"/>
    </source>
</evidence>
<proteinExistence type="inferred from homology"/>
<dbReference type="InterPro" id="IPR012944">
    <property type="entry name" value="SusD_RagB_dom"/>
</dbReference>
<dbReference type="STRING" id="151894.SAMN04488524_4133"/>
<protein>
    <submittedName>
        <fullName evidence="8">SusD family protein</fullName>
    </submittedName>
</protein>
<evidence type="ECO:0000256" key="4">
    <source>
        <dbReference type="ARBA" id="ARBA00023136"/>
    </source>
</evidence>
<evidence type="ECO:0000256" key="2">
    <source>
        <dbReference type="ARBA" id="ARBA00006275"/>
    </source>
</evidence>
<feature type="domain" description="SusD-like N-terminal" evidence="7">
    <location>
        <begin position="35"/>
        <end position="229"/>
    </location>
</feature>
<dbReference type="EMBL" id="FWXT01000004">
    <property type="protein sequence ID" value="SMD01559.1"/>
    <property type="molecule type" value="Genomic_DNA"/>
</dbReference>
<dbReference type="Gene3D" id="1.25.40.390">
    <property type="match status" value="1"/>
</dbReference>
<comment type="subcellular location">
    <subcellularLocation>
        <location evidence="1">Cell outer membrane</location>
    </subcellularLocation>
</comment>
<dbReference type="Pfam" id="PF14322">
    <property type="entry name" value="SusD-like_3"/>
    <property type="match status" value="1"/>
</dbReference>
<keyword evidence="5" id="KW-0998">Cell outer membrane</keyword>